<keyword evidence="2" id="KW-1185">Reference proteome</keyword>
<dbReference type="Proteomes" id="UP001259832">
    <property type="component" value="Unassembled WGS sequence"/>
</dbReference>
<organism evidence="1 2">
    <name type="scientific">Phytophthora citrophthora</name>
    <dbReference type="NCBI Taxonomy" id="4793"/>
    <lineage>
        <taxon>Eukaryota</taxon>
        <taxon>Sar</taxon>
        <taxon>Stramenopiles</taxon>
        <taxon>Oomycota</taxon>
        <taxon>Peronosporomycetes</taxon>
        <taxon>Peronosporales</taxon>
        <taxon>Peronosporaceae</taxon>
        <taxon>Phytophthora</taxon>
    </lineage>
</organism>
<sequence>MEEFPPYHKSAQVLFGQTWRVFTSQWEKLFSQGMAASCRQVQLIDDDNIRITQPNQCFPVSRISTSTGFLITHRGLQRDSVEIQDLLKSSSDDQQSEIWLEHFCW</sequence>
<protein>
    <submittedName>
        <fullName evidence="1">Uncharacterized protein</fullName>
    </submittedName>
</protein>
<reference evidence="1" key="1">
    <citation type="submission" date="2023-08" db="EMBL/GenBank/DDBJ databases">
        <title>Reference Genome Resource for the Citrus Pathogen Phytophthora citrophthora.</title>
        <authorList>
            <person name="Moller H."/>
            <person name="Coetzee B."/>
            <person name="Rose L.J."/>
            <person name="Van Niekerk J.M."/>
        </authorList>
    </citation>
    <scope>NUCLEOTIDE SEQUENCE</scope>
    <source>
        <strain evidence="1">STE-U-9442</strain>
    </source>
</reference>
<evidence type="ECO:0000313" key="2">
    <source>
        <dbReference type="Proteomes" id="UP001259832"/>
    </source>
</evidence>
<gene>
    <name evidence="1" type="ORF">P3T76_014317</name>
</gene>
<dbReference type="AlphaFoldDB" id="A0AAD9LB52"/>
<name>A0AAD9LB52_9STRA</name>
<evidence type="ECO:0000313" key="1">
    <source>
        <dbReference type="EMBL" id="KAK1930083.1"/>
    </source>
</evidence>
<dbReference type="EMBL" id="JASMQC010000041">
    <property type="protein sequence ID" value="KAK1930083.1"/>
    <property type="molecule type" value="Genomic_DNA"/>
</dbReference>
<comment type="caution">
    <text evidence="1">The sequence shown here is derived from an EMBL/GenBank/DDBJ whole genome shotgun (WGS) entry which is preliminary data.</text>
</comment>
<accession>A0AAD9LB52</accession>
<proteinExistence type="predicted"/>